<feature type="compositionally biased region" description="Polar residues" evidence="1">
    <location>
        <begin position="18"/>
        <end position="31"/>
    </location>
</feature>
<feature type="region of interest" description="Disordered" evidence="1">
    <location>
        <begin position="1"/>
        <end position="154"/>
    </location>
</feature>
<dbReference type="AlphaFoldDB" id="A0A6G1IU40"/>
<protein>
    <submittedName>
        <fullName evidence="2">Uncharacterized protein</fullName>
    </submittedName>
</protein>
<accession>A0A6G1IU40</accession>
<evidence type="ECO:0000313" key="3">
    <source>
        <dbReference type="Proteomes" id="UP000799291"/>
    </source>
</evidence>
<organism evidence="2 3">
    <name type="scientific">Lentithecium fluviatile CBS 122367</name>
    <dbReference type="NCBI Taxonomy" id="1168545"/>
    <lineage>
        <taxon>Eukaryota</taxon>
        <taxon>Fungi</taxon>
        <taxon>Dikarya</taxon>
        <taxon>Ascomycota</taxon>
        <taxon>Pezizomycotina</taxon>
        <taxon>Dothideomycetes</taxon>
        <taxon>Pleosporomycetidae</taxon>
        <taxon>Pleosporales</taxon>
        <taxon>Massarineae</taxon>
        <taxon>Lentitheciaceae</taxon>
        <taxon>Lentithecium</taxon>
    </lineage>
</organism>
<keyword evidence="3" id="KW-1185">Reference proteome</keyword>
<evidence type="ECO:0000313" key="2">
    <source>
        <dbReference type="EMBL" id="KAF2681767.1"/>
    </source>
</evidence>
<evidence type="ECO:0000256" key="1">
    <source>
        <dbReference type="SAM" id="MobiDB-lite"/>
    </source>
</evidence>
<name>A0A6G1IU40_9PLEO</name>
<proteinExistence type="predicted"/>
<feature type="compositionally biased region" description="Polar residues" evidence="1">
    <location>
        <begin position="38"/>
        <end position="54"/>
    </location>
</feature>
<reference evidence="2" key="1">
    <citation type="journal article" date="2020" name="Stud. Mycol.">
        <title>101 Dothideomycetes genomes: a test case for predicting lifestyles and emergence of pathogens.</title>
        <authorList>
            <person name="Haridas S."/>
            <person name="Albert R."/>
            <person name="Binder M."/>
            <person name="Bloem J."/>
            <person name="Labutti K."/>
            <person name="Salamov A."/>
            <person name="Andreopoulos B."/>
            <person name="Baker S."/>
            <person name="Barry K."/>
            <person name="Bills G."/>
            <person name="Bluhm B."/>
            <person name="Cannon C."/>
            <person name="Castanera R."/>
            <person name="Culley D."/>
            <person name="Daum C."/>
            <person name="Ezra D."/>
            <person name="Gonzalez J."/>
            <person name="Henrissat B."/>
            <person name="Kuo A."/>
            <person name="Liang C."/>
            <person name="Lipzen A."/>
            <person name="Lutzoni F."/>
            <person name="Magnuson J."/>
            <person name="Mondo S."/>
            <person name="Nolan M."/>
            <person name="Ohm R."/>
            <person name="Pangilinan J."/>
            <person name="Park H.-J."/>
            <person name="Ramirez L."/>
            <person name="Alfaro M."/>
            <person name="Sun H."/>
            <person name="Tritt A."/>
            <person name="Yoshinaga Y."/>
            <person name="Zwiers L.-H."/>
            <person name="Turgeon B."/>
            <person name="Goodwin S."/>
            <person name="Spatafora J."/>
            <person name="Crous P."/>
            <person name="Grigoriev I."/>
        </authorList>
    </citation>
    <scope>NUCLEOTIDE SEQUENCE</scope>
    <source>
        <strain evidence="2">CBS 122367</strain>
    </source>
</reference>
<dbReference type="Proteomes" id="UP000799291">
    <property type="component" value="Unassembled WGS sequence"/>
</dbReference>
<dbReference type="OrthoDB" id="5089392at2759"/>
<gene>
    <name evidence="2" type="ORF">K458DRAFT_420526</name>
</gene>
<dbReference type="EMBL" id="MU005590">
    <property type="protein sequence ID" value="KAF2681767.1"/>
    <property type="molecule type" value="Genomic_DNA"/>
</dbReference>
<feature type="compositionally biased region" description="Low complexity" evidence="1">
    <location>
        <begin position="115"/>
        <end position="148"/>
    </location>
</feature>
<sequence length="182" mass="19809">MPSHHDSSYFQPPPPIRTATSGSQKSVSSGAASPDMLSPTTTFSRAPRSPTSPAEGSFFGAITSRIRGRSHSRNREASHKRSKSPMVMPPEHLPATNSARPMAPTFQRPQRPQHKSTASQSSTVSASKKPTRPSMSSNPARRSTSSSNGSDLWHGRHSNSWLFNDFSVTEHAKDLLHLGRKP</sequence>